<evidence type="ECO:0000256" key="1">
    <source>
        <dbReference type="ARBA" id="ARBA00038473"/>
    </source>
</evidence>
<feature type="domain" description="Beta-lactamase-related" evidence="2">
    <location>
        <begin position="38"/>
        <end position="230"/>
    </location>
</feature>
<accession>A0A381ZSB8</accession>
<evidence type="ECO:0000259" key="2">
    <source>
        <dbReference type="Pfam" id="PF00144"/>
    </source>
</evidence>
<gene>
    <name evidence="3" type="ORF">METZ01_LOCUS144551</name>
</gene>
<dbReference type="InterPro" id="IPR012338">
    <property type="entry name" value="Beta-lactam/transpept-like"/>
</dbReference>
<evidence type="ECO:0000313" key="3">
    <source>
        <dbReference type="EMBL" id="SVA91697.1"/>
    </source>
</evidence>
<dbReference type="InterPro" id="IPR051478">
    <property type="entry name" value="Beta-lactamase-like_AB/R"/>
</dbReference>
<feature type="non-terminal residue" evidence="3">
    <location>
        <position position="237"/>
    </location>
</feature>
<dbReference type="PANTHER" id="PTHR22935">
    <property type="entry name" value="PENICILLIN-BINDING PROTEIN"/>
    <property type="match status" value="1"/>
</dbReference>
<comment type="similarity">
    <text evidence="1">Belongs to the beta-lactamase family.</text>
</comment>
<dbReference type="Pfam" id="PF00144">
    <property type="entry name" value="Beta-lactamase"/>
    <property type="match status" value="1"/>
</dbReference>
<dbReference type="PANTHER" id="PTHR22935:SF95">
    <property type="entry name" value="BETA-LACTAMASE-LIKE 1-RELATED"/>
    <property type="match status" value="1"/>
</dbReference>
<dbReference type="Gene3D" id="3.40.710.10">
    <property type="entry name" value="DD-peptidase/beta-lactamase superfamily"/>
    <property type="match status" value="1"/>
</dbReference>
<protein>
    <recommendedName>
        <fullName evidence="2">Beta-lactamase-related domain-containing protein</fullName>
    </recommendedName>
</protein>
<dbReference type="SUPFAM" id="SSF56601">
    <property type="entry name" value="beta-lactamase/transpeptidase-like"/>
    <property type="match status" value="1"/>
</dbReference>
<reference evidence="3" key="1">
    <citation type="submission" date="2018-05" db="EMBL/GenBank/DDBJ databases">
        <authorList>
            <person name="Lanie J.A."/>
            <person name="Ng W.-L."/>
            <person name="Kazmierczak K.M."/>
            <person name="Andrzejewski T.M."/>
            <person name="Davidsen T.M."/>
            <person name="Wayne K.J."/>
            <person name="Tettelin H."/>
            <person name="Glass J.I."/>
            <person name="Rusch D."/>
            <person name="Podicherti R."/>
            <person name="Tsui H.-C.T."/>
            <person name="Winkler M.E."/>
        </authorList>
    </citation>
    <scope>NUCLEOTIDE SEQUENCE</scope>
</reference>
<dbReference type="EMBL" id="UINC01022324">
    <property type="protein sequence ID" value="SVA91697.1"/>
    <property type="molecule type" value="Genomic_DNA"/>
</dbReference>
<organism evidence="3">
    <name type="scientific">marine metagenome</name>
    <dbReference type="NCBI Taxonomy" id="408172"/>
    <lineage>
        <taxon>unclassified sequences</taxon>
        <taxon>metagenomes</taxon>
        <taxon>ecological metagenomes</taxon>
    </lineage>
</organism>
<dbReference type="InterPro" id="IPR001466">
    <property type="entry name" value="Beta-lactam-related"/>
</dbReference>
<dbReference type="AlphaFoldDB" id="A0A381ZSB8"/>
<proteinExistence type="inferred from homology"/>
<name>A0A381ZSB8_9ZZZZ</name>
<sequence>MFLKNLRILVAGILCIVSTAGLVAATQFTAFEATIAAFDAEVASAVADDGAGCVTVAVFDGNEIIWAKGYGWADIEKRVAATPMTIGRTGSISKSFTAVLMMQLAERSVLDVDDPVGAYFPESDGFADRPADAAPVTFRMLASHTAGLIREPDLEGAASGPIYGWEDKILESIPNTRFQTAPLTEYSYSNIGYGVLGLASSRAAGVPFMELVTELIFSPLGMTSSTFIINTPQLAER</sequence>